<dbReference type="SUPFAM" id="SSF51905">
    <property type="entry name" value="FAD/NAD(P)-binding domain"/>
    <property type="match status" value="1"/>
</dbReference>
<organism evidence="1 2">
    <name type="scientific">candidate division MSBL1 archaeon SCGC-AAA261O19</name>
    <dbReference type="NCBI Taxonomy" id="1698277"/>
    <lineage>
        <taxon>Archaea</taxon>
        <taxon>Methanobacteriati</taxon>
        <taxon>Methanobacteriota</taxon>
        <taxon>candidate division MSBL1</taxon>
    </lineage>
</organism>
<dbReference type="InterPro" id="IPR050407">
    <property type="entry name" value="Geranylgeranyl_reductase"/>
</dbReference>
<comment type="caution">
    <text evidence="1">The sequence shown here is derived from an EMBL/GenBank/DDBJ whole genome shotgun (WGS) entry which is preliminary data.</text>
</comment>
<dbReference type="InterPro" id="IPR036188">
    <property type="entry name" value="FAD/NAD-bd_sf"/>
</dbReference>
<keyword evidence="2" id="KW-1185">Reference proteome</keyword>
<dbReference type="PANTHER" id="PTHR42685">
    <property type="entry name" value="GERANYLGERANYL DIPHOSPHATE REDUCTASE"/>
    <property type="match status" value="1"/>
</dbReference>
<dbReference type="EMBL" id="LHYB01000008">
    <property type="protein sequence ID" value="KXB04870.1"/>
    <property type="molecule type" value="Genomic_DNA"/>
</dbReference>
<dbReference type="PANTHER" id="PTHR42685:SF18">
    <property type="entry name" value="DIGERANYLGERANYLGLYCEROPHOSPHOLIPID REDUCTASE"/>
    <property type="match status" value="1"/>
</dbReference>
<evidence type="ECO:0000313" key="1">
    <source>
        <dbReference type="EMBL" id="KXB04870.1"/>
    </source>
</evidence>
<reference evidence="1 2" key="1">
    <citation type="journal article" date="2016" name="Sci. Rep.">
        <title>Metabolic traits of an uncultured archaeal lineage -MSBL1- from brine pools of the Red Sea.</title>
        <authorList>
            <person name="Mwirichia R."/>
            <person name="Alam I."/>
            <person name="Rashid M."/>
            <person name="Vinu M."/>
            <person name="Ba-Alawi W."/>
            <person name="Anthony Kamau A."/>
            <person name="Kamanda Ngugi D."/>
            <person name="Goker M."/>
            <person name="Klenk H.P."/>
            <person name="Bajic V."/>
            <person name="Stingl U."/>
        </authorList>
    </citation>
    <scope>NUCLEOTIDE SEQUENCE [LARGE SCALE GENOMIC DNA]</scope>
    <source>
        <strain evidence="1">SCGC-AAA261O19</strain>
    </source>
</reference>
<dbReference type="AlphaFoldDB" id="A0A133VEJ0"/>
<gene>
    <name evidence="1" type="ORF">AKJ48_01080</name>
</gene>
<proteinExistence type="predicted"/>
<sequence>MGEKKILVAGGGPAGLNCAYWASKDGHEVTVFEVEGELASKPCGELISDEALDFTPLNNDSSWVLNRVRRCLIYCDGKFIRELEPSSRPDIPLALLRGYSIDKKGFLQDLKSAAESAGARIHFNKKVTHKNIHDEEFDMIVDATGYPRVLGRSVGVNDGSERLATCKMGYYKGELNPDTTILNMLDRGYAWLFPHDELINFGVGGFYDKKALDKLYEKNIRTFELEPPHENLKPRTTPIFLGGPINQLRKEKLIITGEAAGTTMPTTGEGIRFALWSGSICYKKNYEELFANEYGKKLKFGRKLLEVILELNVEERLKIANGSPEFLSALAGGDLPRIRDLAQFPWLIRYIGKLWRPFLPTKKKA</sequence>
<evidence type="ECO:0008006" key="3">
    <source>
        <dbReference type="Google" id="ProtNLM"/>
    </source>
</evidence>
<dbReference type="Proteomes" id="UP000070076">
    <property type="component" value="Unassembled WGS sequence"/>
</dbReference>
<evidence type="ECO:0000313" key="2">
    <source>
        <dbReference type="Proteomes" id="UP000070076"/>
    </source>
</evidence>
<accession>A0A133VEJ0</accession>
<protein>
    <recommendedName>
        <fullName evidence="3">FAD/NAD(P)-binding domain-containing protein</fullName>
    </recommendedName>
</protein>
<name>A0A133VEJ0_9EURY</name>
<dbReference type="Gene3D" id="3.50.50.60">
    <property type="entry name" value="FAD/NAD(P)-binding domain"/>
    <property type="match status" value="1"/>
</dbReference>